<organism evidence="1 2">
    <name type="scientific">Kribbella aluminosa</name>
    <dbReference type="NCBI Taxonomy" id="416017"/>
    <lineage>
        <taxon>Bacteria</taxon>
        <taxon>Bacillati</taxon>
        <taxon>Actinomycetota</taxon>
        <taxon>Actinomycetes</taxon>
        <taxon>Propionibacteriales</taxon>
        <taxon>Kribbellaceae</taxon>
        <taxon>Kribbella</taxon>
    </lineage>
</organism>
<gene>
    <name evidence="1" type="ORF">JOF29_002455</name>
</gene>
<protein>
    <submittedName>
        <fullName evidence="1">Uncharacterized protein</fullName>
    </submittedName>
</protein>
<dbReference type="RefSeq" id="WP_307863568.1">
    <property type="nucleotide sequence ID" value="NZ_JAGINT010000001.1"/>
</dbReference>
<name>A0ABS4UI96_9ACTN</name>
<sequence>MTALPHATTDANRVTTGKLQLRLGKDNLWYRFDNQFNDWTLTRPPAADPQSLL</sequence>
<evidence type="ECO:0000313" key="1">
    <source>
        <dbReference type="EMBL" id="MBP2351372.1"/>
    </source>
</evidence>
<proteinExistence type="predicted"/>
<accession>A0ABS4UI96</accession>
<evidence type="ECO:0000313" key="2">
    <source>
        <dbReference type="Proteomes" id="UP000755585"/>
    </source>
</evidence>
<keyword evidence="2" id="KW-1185">Reference proteome</keyword>
<reference evidence="1 2" key="1">
    <citation type="submission" date="2021-03" db="EMBL/GenBank/DDBJ databases">
        <title>Sequencing the genomes of 1000 actinobacteria strains.</title>
        <authorList>
            <person name="Klenk H.-P."/>
        </authorList>
    </citation>
    <scope>NUCLEOTIDE SEQUENCE [LARGE SCALE GENOMIC DNA]</scope>
    <source>
        <strain evidence="1 2">DSM 18824</strain>
    </source>
</reference>
<dbReference type="Proteomes" id="UP000755585">
    <property type="component" value="Unassembled WGS sequence"/>
</dbReference>
<comment type="caution">
    <text evidence="1">The sequence shown here is derived from an EMBL/GenBank/DDBJ whole genome shotgun (WGS) entry which is preliminary data.</text>
</comment>
<dbReference type="EMBL" id="JAGINT010000001">
    <property type="protein sequence ID" value="MBP2351372.1"/>
    <property type="molecule type" value="Genomic_DNA"/>
</dbReference>